<comment type="subcellular location">
    <subcellularLocation>
        <location evidence="1">Cell membrane</location>
        <topology evidence="1">Multi-pass membrane protein</topology>
    </subcellularLocation>
</comment>
<evidence type="ECO:0000256" key="4">
    <source>
        <dbReference type="ARBA" id="ARBA00023136"/>
    </source>
</evidence>
<keyword evidence="2 5" id="KW-0812">Transmembrane</keyword>
<dbReference type="EMBL" id="JBBYHR010000003">
    <property type="protein sequence ID" value="MEL1244095.1"/>
    <property type="molecule type" value="Genomic_DNA"/>
</dbReference>
<feature type="transmembrane region" description="Helical" evidence="5">
    <location>
        <begin position="75"/>
        <end position="98"/>
    </location>
</feature>
<keyword evidence="3 5" id="KW-1133">Transmembrane helix</keyword>
<reference evidence="6 7" key="1">
    <citation type="submission" date="2024-04" db="EMBL/GenBank/DDBJ databases">
        <title>Flavobacterium sp. DGU11 16S ribosomal RNA gene Genome sequencing and assembly.</title>
        <authorList>
            <person name="Park S."/>
        </authorList>
    </citation>
    <scope>NUCLEOTIDE SEQUENCE [LARGE SCALE GENOMIC DNA]</scope>
    <source>
        <strain evidence="6 7">DGU11</strain>
    </source>
</reference>
<name>A0ABU9HVB2_9FLAO</name>
<feature type="transmembrane region" description="Helical" evidence="5">
    <location>
        <begin position="216"/>
        <end position="244"/>
    </location>
</feature>
<evidence type="ECO:0000256" key="5">
    <source>
        <dbReference type="SAM" id="Phobius"/>
    </source>
</evidence>
<feature type="transmembrane region" description="Helical" evidence="5">
    <location>
        <begin position="133"/>
        <end position="153"/>
    </location>
</feature>
<feature type="transmembrane region" description="Helical" evidence="5">
    <location>
        <begin position="256"/>
        <end position="279"/>
    </location>
</feature>
<feature type="transmembrane region" description="Helical" evidence="5">
    <location>
        <begin position="159"/>
        <end position="180"/>
    </location>
</feature>
<sequence>MFQLYKKRNFSALINDTFIFFRVSGKNYFRNYIIINGGMMLLLLLLIFLVSRIFFENMFSGMGSPESQQMLNDYFNANTGFFIAAGVVCGILVLLLTITNYSYPVLYLSLAEKNEKPTSREVLGLFKKKIGKILLFALLSLVTFVPITIIVGLFGMLMFAILIGIPVAIILFAALSNWIFLSFYDYLNTDKGYFAAMGTGMRMLFKNFWPHMGSTAIIYVIISIAQSILSFIPYMIGIVIMLFGSNGKMDNENISLLGILMLITFMLYFVLAFFLGNILMVNQGLIYYSCREDNERHTLHSDIDLIGTDFE</sequence>
<gene>
    <name evidence="6" type="ORF">AAEO56_07485</name>
</gene>
<dbReference type="Proteomes" id="UP001464555">
    <property type="component" value="Unassembled WGS sequence"/>
</dbReference>
<comment type="caution">
    <text evidence="6">The sequence shown here is derived from an EMBL/GenBank/DDBJ whole genome shotgun (WGS) entry which is preliminary data.</text>
</comment>
<proteinExistence type="predicted"/>
<evidence type="ECO:0000313" key="6">
    <source>
        <dbReference type="EMBL" id="MEL1244095.1"/>
    </source>
</evidence>
<evidence type="ECO:0000256" key="3">
    <source>
        <dbReference type="ARBA" id="ARBA00022989"/>
    </source>
</evidence>
<feature type="transmembrane region" description="Helical" evidence="5">
    <location>
        <begin position="32"/>
        <end position="55"/>
    </location>
</feature>
<keyword evidence="4 5" id="KW-0472">Membrane</keyword>
<evidence type="ECO:0000313" key="7">
    <source>
        <dbReference type="Proteomes" id="UP001464555"/>
    </source>
</evidence>
<keyword evidence="7" id="KW-1185">Reference proteome</keyword>
<evidence type="ECO:0000256" key="1">
    <source>
        <dbReference type="ARBA" id="ARBA00004651"/>
    </source>
</evidence>
<dbReference type="RefSeq" id="WP_341696406.1">
    <property type="nucleotide sequence ID" value="NZ_JBBYHR010000003.1"/>
</dbReference>
<evidence type="ECO:0000256" key="2">
    <source>
        <dbReference type="ARBA" id="ARBA00022692"/>
    </source>
</evidence>
<evidence type="ECO:0008006" key="8">
    <source>
        <dbReference type="Google" id="ProtNLM"/>
    </source>
</evidence>
<protein>
    <recommendedName>
        <fullName evidence="8">ABC-2 type transport system permease protein</fullName>
    </recommendedName>
</protein>
<organism evidence="6 7">
    <name type="scientific">Flavobacterium arundinis</name>
    <dbReference type="NCBI Taxonomy" id="3139143"/>
    <lineage>
        <taxon>Bacteria</taxon>
        <taxon>Pseudomonadati</taxon>
        <taxon>Bacteroidota</taxon>
        <taxon>Flavobacteriia</taxon>
        <taxon>Flavobacteriales</taxon>
        <taxon>Flavobacteriaceae</taxon>
        <taxon>Flavobacterium</taxon>
    </lineage>
</organism>
<dbReference type="SUPFAM" id="SSF90123">
    <property type="entry name" value="ABC transporter transmembrane region"/>
    <property type="match status" value="1"/>
</dbReference>
<dbReference type="InterPro" id="IPR036640">
    <property type="entry name" value="ABC1_TM_sf"/>
</dbReference>
<accession>A0ABU9HVB2</accession>